<name>A0ABZ2R0P4_9ACTN</name>
<proteinExistence type="predicted"/>
<protein>
    <submittedName>
        <fullName evidence="2">PrsW family glutamic-type intramembrane protease</fullName>
        <ecNumber evidence="2">3.4.-.-</ecNumber>
    </submittedName>
</protein>
<organism evidence="2 3">
    <name type="scientific">Streptomyces sirii</name>
    <dbReference type="NCBI Taxonomy" id="3127701"/>
    <lineage>
        <taxon>Bacteria</taxon>
        <taxon>Bacillati</taxon>
        <taxon>Actinomycetota</taxon>
        <taxon>Actinomycetes</taxon>
        <taxon>Kitasatosporales</taxon>
        <taxon>Streptomycetaceae</taxon>
        <taxon>Streptomyces</taxon>
    </lineage>
</organism>
<keyword evidence="1" id="KW-0472">Membrane</keyword>
<feature type="transmembrane region" description="Helical" evidence="1">
    <location>
        <begin position="164"/>
        <end position="184"/>
    </location>
</feature>
<feature type="transmembrane region" description="Helical" evidence="1">
    <location>
        <begin position="21"/>
        <end position="38"/>
    </location>
</feature>
<keyword evidence="2" id="KW-0645">Protease</keyword>
<feature type="transmembrane region" description="Helical" evidence="1">
    <location>
        <begin position="368"/>
        <end position="386"/>
    </location>
</feature>
<keyword evidence="1" id="KW-0812">Transmembrane</keyword>
<reference evidence="2 3" key="1">
    <citation type="submission" date="2024-03" db="EMBL/GenBank/DDBJ databases">
        <title>The complete genome of Streptomyces sirii sp.nov.</title>
        <authorList>
            <person name="Zakalyukina Y.V."/>
            <person name="Belik A.R."/>
            <person name="Biryukov M.V."/>
            <person name="Baturina O.A."/>
            <person name="Kabilov M.R."/>
        </authorList>
    </citation>
    <scope>NUCLEOTIDE SEQUENCE [LARGE SCALE GENOMIC DNA]</scope>
    <source>
        <strain evidence="2 3">BP-8</strain>
    </source>
</reference>
<dbReference type="EC" id="3.4.-.-" evidence="2"/>
<dbReference type="Proteomes" id="UP001626628">
    <property type="component" value="Chromosome"/>
</dbReference>
<sequence>MKGLVSLPLRDDQLAHTRALMIARIAIVLYLVELLLNMTRPRVLPDEPALSIFYELPAGLGKMPGFAGSLDRLLSMPRAVFWCTLAGIVAGVAIQIAAAVLRRSDRRSVALTWLTLGCLLLPFGLLSLVVVVEYFPLVLACVPSTALVLLLLRGGVRFARVPLAALLAAFAWGALIVFGLGRAYSGLAFGTLFGHLGKSSLTDISRLAENQFRTIDLLIVHLSVVDALAVAGGVALLFLLFRHRVTDAVSGLVLGAAVGLGFNLVESAMYMKIYGSLGGMLGSTGGFEYWIRQSIGLLGGQVAYGALLGAGLGVAARARRRGLIATAAVVGAIGGATASELLSGWLSGLVREHVEVGSALDVLVVSPFLWLLPQLPLIALTLALLVRGLRARAPALRAAVAEEVAAGPAITQAEVPVLISPALRLWAVVGAWRWRGWRAARALHRLHSVQLDLAGHHVQNDPTDTAHADELRARIARLKGVSSEVTP</sequence>
<feature type="transmembrane region" description="Helical" evidence="1">
    <location>
        <begin position="218"/>
        <end position="241"/>
    </location>
</feature>
<keyword evidence="1" id="KW-1133">Transmembrane helix</keyword>
<dbReference type="RefSeq" id="WP_407288827.1">
    <property type="nucleotide sequence ID" value="NZ_CP147982.1"/>
</dbReference>
<dbReference type="GO" id="GO:0006508">
    <property type="term" value="P:proteolysis"/>
    <property type="evidence" value="ECO:0007669"/>
    <property type="project" value="UniProtKB-KW"/>
</dbReference>
<dbReference type="EMBL" id="CP147982">
    <property type="protein sequence ID" value="WXK80928.1"/>
    <property type="molecule type" value="Genomic_DNA"/>
</dbReference>
<feature type="transmembrane region" description="Helical" evidence="1">
    <location>
        <begin position="134"/>
        <end position="152"/>
    </location>
</feature>
<feature type="transmembrane region" description="Helical" evidence="1">
    <location>
        <begin position="248"/>
        <end position="270"/>
    </location>
</feature>
<feature type="transmembrane region" description="Helical" evidence="1">
    <location>
        <begin position="290"/>
        <end position="316"/>
    </location>
</feature>
<evidence type="ECO:0000313" key="2">
    <source>
        <dbReference type="EMBL" id="WXK80928.1"/>
    </source>
</evidence>
<dbReference type="GO" id="GO:0008233">
    <property type="term" value="F:peptidase activity"/>
    <property type="evidence" value="ECO:0007669"/>
    <property type="project" value="UniProtKB-KW"/>
</dbReference>
<dbReference type="Pfam" id="PF13367">
    <property type="entry name" value="PrsW-protease"/>
    <property type="match status" value="1"/>
</dbReference>
<feature type="transmembrane region" description="Helical" evidence="1">
    <location>
        <begin position="79"/>
        <end position="101"/>
    </location>
</feature>
<keyword evidence="2" id="KW-0378">Hydrolase</keyword>
<dbReference type="InterPro" id="IPR026898">
    <property type="entry name" value="PrsW"/>
</dbReference>
<accession>A0ABZ2R0P4</accession>
<evidence type="ECO:0000256" key="1">
    <source>
        <dbReference type="SAM" id="Phobius"/>
    </source>
</evidence>
<gene>
    <name evidence="2" type="ORF">WAB15_35695</name>
</gene>
<feature type="transmembrane region" description="Helical" evidence="1">
    <location>
        <begin position="108"/>
        <end position="128"/>
    </location>
</feature>
<evidence type="ECO:0000313" key="3">
    <source>
        <dbReference type="Proteomes" id="UP001626628"/>
    </source>
</evidence>
<keyword evidence="3" id="KW-1185">Reference proteome</keyword>
<feature type="transmembrane region" description="Helical" evidence="1">
    <location>
        <begin position="323"/>
        <end position="348"/>
    </location>
</feature>